<dbReference type="Proteomes" id="UP001055072">
    <property type="component" value="Unassembled WGS sequence"/>
</dbReference>
<dbReference type="EMBL" id="MU274936">
    <property type="protein sequence ID" value="KAI0084955.1"/>
    <property type="molecule type" value="Genomic_DNA"/>
</dbReference>
<name>A0ACB8TSG6_9APHY</name>
<keyword evidence="1" id="KW-0378">Hydrolase</keyword>
<proteinExistence type="predicted"/>
<organism evidence="1 2">
    <name type="scientific">Irpex rosettiformis</name>
    <dbReference type="NCBI Taxonomy" id="378272"/>
    <lineage>
        <taxon>Eukaryota</taxon>
        <taxon>Fungi</taxon>
        <taxon>Dikarya</taxon>
        <taxon>Basidiomycota</taxon>
        <taxon>Agaricomycotina</taxon>
        <taxon>Agaricomycetes</taxon>
        <taxon>Polyporales</taxon>
        <taxon>Irpicaceae</taxon>
        <taxon>Irpex</taxon>
    </lineage>
</organism>
<gene>
    <name evidence="1" type="ORF">BDY19DRAFT_987257</name>
</gene>
<evidence type="ECO:0000313" key="2">
    <source>
        <dbReference type="Proteomes" id="UP001055072"/>
    </source>
</evidence>
<protein>
    <submittedName>
        <fullName evidence="1">Glycosyl hydrolase catalytic core-domain-containing protein</fullName>
    </submittedName>
</protein>
<sequence length="291" mass="30646">MKFATAFISLILCAATAVEGHSHMKRHYRRSGPSVTIGGTTAAPESTPDSGSQALSTASNPGSKRGVSFNDVAATHPFGSKIKWAYNWAPTHDGSLNSGVEYVPMLWGTDANHASGWSAHANAAIAAGSTHLLGFNEPDLGAQSNLSPAAAAAAWKQYMEPFAGKAKLVSPAVTNGAPPSMGTGWLDSFLAACTGCHIDAIAIHIYDSATNTAYFQNYISSVASKYKKPVWVTEFGASGSVQQQQAFLNTMLPFLDGLSGVERYAYFMAGQNILVNSNNQLTALGQSYNTI</sequence>
<keyword evidence="2" id="KW-1185">Reference proteome</keyword>
<reference evidence="1" key="1">
    <citation type="journal article" date="2021" name="Environ. Microbiol.">
        <title>Gene family expansions and transcriptome signatures uncover fungal adaptations to wood decay.</title>
        <authorList>
            <person name="Hage H."/>
            <person name="Miyauchi S."/>
            <person name="Viragh M."/>
            <person name="Drula E."/>
            <person name="Min B."/>
            <person name="Chaduli D."/>
            <person name="Navarro D."/>
            <person name="Favel A."/>
            <person name="Norest M."/>
            <person name="Lesage-Meessen L."/>
            <person name="Balint B."/>
            <person name="Merenyi Z."/>
            <person name="de Eugenio L."/>
            <person name="Morin E."/>
            <person name="Martinez A.T."/>
            <person name="Baldrian P."/>
            <person name="Stursova M."/>
            <person name="Martinez M.J."/>
            <person name="Novotny C."/>
            <person name="Magnuson J.K."/>
            <person name="Spatafora J.W."/>
            <person name="Maurice S."/>
            <person name="Pangilinan J."/>
            <person name="Andreopoulos W."/>
            <person name="LaButti K."/>
            <person name="Hundley H."/>
            <person name="Na H."/>
            <person name="Kuo A."/>
            <person name="Barry K."/>
            <person name="Lipzen A."/>
            <person name="Henrissat B."/>
            <person name="Riley R."/>
            <person name="Ahrendt S."/>
            <person name="Nagy L.G."/>
            <person name="Grigoriev I.V."/>
            <person name="Martin F."/>
            <person name="Rosso M.N."/>
        </authorList>
    </citation>
    <scope>NUCLEOTIDE SEQUENCE</scope>
    <source>
        <strain evidence="1">CBS 384.51</strain>
    </source>
</reference>
<evidence type="ECO:0000313" key="1">
    <source>
        <dbReference type="EMBL" id="KAI0084955.1"/>
    </source>
</evidence>
<accession>A0ACB8TSG6</accession>
<comment type="caution">
    <text evidence="1">The sequence shown here is derived from an EMBL/GenBank/DDBJ whole genome shotgun (WGS) entry which is preliminary data.</text>
</comment>